<reference evidence="1 2" key="1">
    <citation type="journal article" date="2022" name="Nat. Ecol. Evol.">
        <title>A masculinizing supergene underlies an exaggerated male reproductive morph in a spider.</title>
        <authorList>
            <person name="Hendrickx F."/>
            <person name="De Corte Z."/>
            <person name="Sonet G."/>
            <person name="Van Belleghem S.M."/>
            <person name="Kostlbacher S."/>
            <person name="Vangestel C."/>
        </authorList>
    </citation>
    <scope>NUCLEOTIDE SEQUENCE [LARGE SCALE GENOMIC DNA]</scope>
    <source>
        <strain evidence="1">W744_W776</strain>
    </source>
</reference>
<proteinExistence type="predicted"/>
<dbReference type="Proteomes" id="UP000827092">
    <property type="component" value="Unassembled WGS sequence"/>
</dbReference>
<dbReference type="EMBL" id="JAFNEN010000098">
    <property type="protein sequence ID" value="KAG8194806.1"/>
    <property type="molecule type" value="Genomic_DNA"/>
</dbReference>
<sequence>MSFGNNSFYSLNKGFPTPHVSKERVSHTTSFPVYLVVFPLLVGQSVCIALSEPIDAELGCSSEGAPTCSLPMQRRHLLLPQALPPRRHSWICG</sequence>
<comment type="caution">
    <text evidence="1">The sequence shown here is derived from an EMBL/GenBank/DDBJ whole genome shotgun (WGS) entry which is preliminary data.</text>
</comment>
<keyword evidence="2" id="KW-1185">Reference proteome</keyword>
<accession>A0AAV6VGF7</accession>
<evidence type="ECO:0000313" key="1">
    <source>
        <dbReference type="EMBL" id="KAG8194806.1"/>
    </source>
</evidence>
<dbReference type="AlphaFoldDB" id="A0AAV6VGF7"/>
<organism evidence="1 2">
    <name type="scientific">Oedothorax gibbosus</name>
    <dbReference type="NCBI Taxonomy" id="931172"/>
    <lineage>
        <taxon>Eukaryota</taxon>
        <taxon>Metazoa</taxon>
        <taxon>Ecdysozoa</taxon>
        <taxon>Arthropoda</taxon>
        <taxon>Chelicerata</taxon>
        <taxon>Arachnida</taxon>
        <taxon>Araneae</taxon>
        <taxon>Araneomorphae</taxon>
        <taxon>Entelegynae</taxon>
        <taxon>Araneoidea</taxon>
        <taxon>Linyphiidae</taxon>
        <taxon>Erigoninae</taxon>
        <taxon>Oedothorax</taxon>
    </lineage>
</organism>
<evidence type="ECO:0000313" key="2">
    <source>
        <dbReference type="Proteomes" id="UP000827092"/>
    </source>
</evidence>
<name>A0AAV6VGF7_9ARAC</name>
<protein>
    <submittedName>
        <fullName evidence="1">Uncharacterized protein</fullName>
    </submittedName>
</protein>
<gene>
    <name evidence="1" type="ORF">JTE90_017247</name>
</gene>